<comment type="caution">
    <text evidence="5">The sequence shown here is derived from an EMBL/GenBank/DDBJ whole genome shotgun (WGS) entry which is preliminary data.</text>
</comment>
<evidence type="ECO:0000256" key="3">
    <source>
        <dbReference type="ARBA" id="ARBA00015086"/>
    </source>
</evidence>
<evidence type="ECO:0000313" key="6">
    <source>
        <dbReference type="Proteomes" id="UP001242480"/>
    </source>
</evidence>
<comment type="pathway">
    <text evidence="1">Cofactor biosynthesis; pyrroloquinoline quinone biosynthesis.</text>
</comment>
<dbReference type="InterPro" id="IPR011725">
    <property type="entry name" value="PQQ_synth_PqqA"/>
</dbReference>
<accession>A0ABU0IYL9</accession>
<dbReference type="Proteomes" id="UP001242480">
    <property type="component" value="Unassembled WGS sequence"/>
</dbReference>
<evidence type="ECO:0000256" key="2">
    <source>
        <dbReference type="ARBA" id="ARBA00009325"/>
    </source>
</evidence>
<dbReference type="NCBIfam" id="TIGR02107">
    <property type="entry name" value="PQQ_syn_pqqA"/>
    <property type="match status" value="1"/>
</dbReference>
<keyword evidence="6" id="KW-1185">Reference proteome</keyword>
<organism evidence="5 6">
    <name type="scientific">Labrys wisconsinensis</name>
    <dbReference type="NCBI Taxonomy" id="425677"/>
    <lineage>
        <taxon>Bacteria</taxon>
        <taxon>Pseudomonadati</taxon>
        <taxon>Pseudomonadota</taxon>
        <taxon>Alphaproteobacteria</taxon>
        <taxon>Hyphomicrobiales</taxon>
        <taxon>Xanthobacteraceae</taxon>
        <taxon>Labrys</taxon>
    </lineage>
</organism>
<reference evidence="5 6" key="1">
    <citation type="submission" date="2023-07" db="EMBL/GenBank/DDBJ databases">
        <title>Genomic Encyclopedia of Type Strains, Phase IV (KMG-IV): sequencing the most valuable type-strain genomes for metagenomic binning, comparative biology and taxonomic classification.</title>
        <authorList>
            <person name="Goeker M."/>
        </authorList>
    </citation>
    <scope>NUCLEOTIDE SEQUENCE [LARGE SCALE GENOMIC DNA]</scope>
    <source>
        <strain evidence="5 6">DSM 19619</strain>
    </source>
</reference>
<protein>
    <recommendedName>
        <fullName evidence="3">Coenzyme PQQ synthesis protein A</fullName>
    </recommendedName>
</protein>
<gene>
    <name evidence="5" type="ORF">QO011_000101</name>
</gene>
<evidence type="ECO:0000313" key="5">
    <source>
        <dbReference type="EMBL" id="MDQ0467106.1"/>
    </source>
</evidence>
<evidence type="ECO:0000256" key="4">
    <source>
        <dbReference type="ARBA" id="ARBA00022905"/>
    </source>
</evidence>
<dbReference type="RefSeq" id="WP_307266336.1">
    <property type="nucleotide sequence ID" value="NZ_JAUSVX010000001.1"/>
</dbReference>
<evidence type="ECO:0000256" key="1">
    <source>
        <dbReference type="ARBA" id="ARBA00004886"/>
    </source>
</evidence>
<keyword evidence="4" id="KW-0884">PQQ biosynthesis</keyword>
<dbReference type="EMBL" id="JAUSVX010000001">
    <property type="protein sequence ID" value="MDQ0467106.1"/>
    <property type="molecule type" value="Genomic_DNA"/>
</dbReference>
<proteinExistence type="inferred from homology"/>
<comment type="similarity">
    <text evidence="2">Belongs to the PqqA family.</text>
</comment>
<sequence>MRWNTPTVTEVCVGLEVTGYISSDETPPEF</sequence>
<name>A0ABU0IYL9_9HYPH</name>
<dbReference type="Pfam" id="PF08042">
    <property type="entry name" value="PqqA"/>
    <property type="match status" value="1"/>
</dbReference>